<protein>
    <recommendedName>
        <fullName evidence="5">Fructose 1,6-bisphosphatase</fullName>
    </recommendedName>
</protein>
<accession>A0ABT8KUM1</accession>
<evidence type="ECO:0000313" key="4">
    <source>
        <dbReference type="Proteomes" id="UP001172082"/>
    </source>
</evidence>
<dbReference type="SUPFAM" id="SSF58113">
    <property type="entry name" value="Apolipoprotein A-I"/>
    <property type="match status" value="1"/>
</dbReference>
<feature type="compositionally biased region" description="Polar residues" evidence="2">
    <location>
        <begin position="12"/>
        <end position="22"/>
    </location>
</feature>
<evidence type="ECO:0000313" key="3">
    <source>
        <dbReference type="EMBL" id="MDN5204477.1"/>
    </source>
</evidence>
<feature type="compositionally biased region" description="Basic and acidic residues" evidence="2">
    <location>
        <begin position="1"/>
        <end position="11"/>
    </location>
</feature>
<dbReference type="RefSeq" id="WP_346754498.1">
    <property type="nucleotide sequence ID" value="NZ_JAUJEA010000011.1"/>
</dbReference>
<keyword evidence="4" id="KW-1185">Reference proteome</keyword>
<evidence type="ECO:0000256" key="2">
    <source>
        <dbReference type="SAM" id="MobiDB-lite"/>
    </source>
</evidence>
<dbReference type="Gene3D" id="1.20.5.1230">
    <property type="entry name" value="Apolipoprotein A-I"/>
    <property type="match status" value="1"/>
</dbReference>
<feature type="region of interest" description="Disordered" evidence="2">
    <location>
        <begin position="1"/>
        <end position="23"/>
    </location>
</feature>
<proteinExistence type="predicted"/>
<evidence type="ECO:0008006" key="5">
    <source>
        <dbReference type="Google" id="ProtNLM"/>
    </source>
</evidence>
<keyword evidence="1" id="KW-0175">Coiled coil</keyword>
<dbReference type="Proteomes" id="UP001172082">
    <property type="component" value="Unassembled WGS sequence"/>
</dbReference>
<reference evidence="3" key="1">
    <citation type="submission" date="2023-06" db="EMBL/GenBank/DDBJ databases">
        <title>Genomic of Parafulvivirga corallium.</title>
        <authorList>
            <person name="Wang G."/>
        </authorList>
    </citation>
    <scope>NUCLEOTIDE SEQUENCE</scope>
    <source>
        <strain evidence="3">BMA10</strain>
    </source>
</reference>
<name>A0ABT8KUM1_9BACT</name>
<sequence>MSKKEEKEQTIKDQNTNMSQESIDPRIDAIKEIIFGENIKEYEAEFKKLRQYVDEQRDILENAVDSLRSDAERLLEELRNDFDETIASLKDDMHKEITTLNKDKADRKRLGDLLEDIGRKLKE</sequence>
<evidence type="ECO:0000256" key="1">
    <source>
        <dbReference type="SAM" id="Coils"/>
    </source>
</evidence>
<comment type="caution">
    <text evidence="3">The sequence shown here is derived from an EMBL/GenBank/DDBJ whole genome shotgun (WGS) entry which is preliminary data.</text>
</comment>
<organism evidence="3 4">
    <name type="scientific">Splendidivirga corallicola</name>
    <dbReference type="NCBI Taxonomy" id="3051826"/>
    <lineage>
        <taxon>Bacteria</taxon>
        <taxon>Pseudomonadati</taxon>
        <taxon>Bacteroidota</taxon>
        <taxon>Cytophagia</taxon>
        <taxon>Cytophagales</taxon>
        <taxon>Splendidivirgaceae</taxon>
        <taxon>Splendidivirga</taxon>
    </lineage>
</organism>
<feature type="coiled-coil region" evidence="1">
    <location>
        <begin position="39"/>
        <end position="88"/>
    </location>
</feature>
<gene>
    <name evidence="3" type="ORF">QQ008_23995</name>
</gene>
<dbReference type="EMBL" id="JAUJEA010000011">
    <property type="protein sequence ID" value="MDN5204477.1"/>
    <property type="molecule type" value="Genomic_DNA"/>
</dbReference>